<dbReference type="InterPro" id="IPR001610">
    <property type="entry name" value="PAC"/>
</dbReference>
<dbReference type="SUPFAM" id="SSF47384">
    <property type="entry name" value="Homodimeric domain of signal transducing histidine kinase"/>
    <property type="match status" value="1"/>
</dbReference>
<evidence type="ECO:0000313" key="9">
    <source>
        <dbReference type="Proteomes" id="UP001597128"/>
    </source>
</evidence>
<gene>
    <name evidence="8" type="ORF">ACFQ1Z_07895</name>
</gene>
<evidence type="ECO:0000259" key="7">
    <source>
        <dbReference type="PROSITE" id="PS50113"/>
    </source>
</evidence>
<dbReference type="PROSITE" id="PS50110">
    <property type="entry name" value="RESPONSE_REGULATORY"/>
    <property type="match status" value="1"/>
</dbReference>
<dbReference type="Gene3D" id="3.40.50.2300">
    <property type="match status" value="1"/>
</dbReference>
<dbReference type="InterPro" id="IPR036890">
    <property type="entry name" value="HATPase_C_sf"/>
</dbReference>
<dbReference type="InterPro" id="IPR005467">
    <property type="entry name" value="His_kinase_dom"/>
</dbReference>
<dbReference type="SMART" id="SM00387">
    <property type="entry name" value="HATPase_c"/>
    <property type="match status" value="1"/>
</dbReference>
<dbReference type="NCBIfam" id="TIGR00229">
    <property type="entry name" value="sensory_box"/>
    <property type="match status" value="1"/>
</dbReference>
<evidence type="ECO:0000259" key="5">
    <source>
        <dbReference type="PROSITE" id="PS50109"/>
    </source>
</evidence>
<feature type="domain" description="Response regulatory" evidence="6">
    <location>
        <begin position="551"/>
        <end position="667"/>
    </location>
</feature>
<dbReference type="InterPro" id="IPR035965">
    <property type="entry name" value="PAS-like_dom_sf"/>
</dbReference>
<dbReference type="PROSITE" id="PS50109">
    <property type="entry name" value="HIS_KIN"/>
    <property type="match status" value="1"/>
</dbReference>
<evidence type="ECO:0000259" key="6">
    <source>
        <dbReference type="PROSITE" id="PS50110"/>
    </source>
</evidence>
<feature type="domain" description="Histidine kinase" evidence="5">
    <location>
        <begin position="311"/>
        <end position="529"/>
    </location>
</feature>
<sequence length="670" mass="73885">MQANNNISEQDSEVKRLRLISRDLIAISTLPAIWGSLKSEGVIKSLCNVLFNTLDLDLIYIRWSSKDGENEIETLRTLRDGESTDALDKVRTALAPFLQNNEANQAADFPDPFGEESLRLNFVRFGIALDNGVIVAGSKNAAFPTERDRLLMGVGANQAAVVLLRQQTENALHKSEKRFNDFAQTAPAILWATESNGICSFLTSGWYEFTGQPKNNGLGFGWLDAVHDEDREAVRLVFADAHVKSKEFTCEHRILHSDGTYHWVINTGRPNLSSSNQLLGMVGNVLDITHRKLLEEKIKLESDRKDEFLAMLAHELRNPLAPIASSAELLRLLRPDDEQVLKTSGIIGRQVSHMSNLINDLLDVSRVTRGSIDLERKPVEINKVIADAVEQVNPFMLLKKHELIVNVPAAPSQVLGDNKRLVQILSNLLNNAAKYTPNGGRIVLNTMRQDTDLLIEITDNGMGMSPSLVSQAFDLFVQAELSSDRSSGGLGIGLTVVKSLVELHGGKVWAESDGIDLGSKFSVSIPLLIEPSEKPDQDALSISQELSQPLKVLVVDDNVDAAEVLAMVLEAEGHLVLIEHNSIKALELAYRELPDVCLLDIGLPEIDGYEIARRLRINPETKDIKLIATTGYGGEDDKKAALAAGFDLHLVKPLDFRVLAEILKDLKINH</sequence>
<organism evidence="8 9">
    <name type="scientific">Methylophilus luteus</name>
    <dbReference type="NCBI Taxonomy" id="640108"/>
    <lineage>
        <taxon>Bacteria</taxon>
        <taxon>Pseudomonadati</taxon>
        <taxon>Pseudomonadota</taxon>
        <taxon>Betaproteobacteria</taxon>
        <taxon>Nitrosomonadales</taxon>
        <taxon>Methylophilaceae</taxon>
        <taxon>Methylophilus</taxon>
    </lineage>
</organism>
<evidence type="ECO:0000313" key="8">
    <source>
        <dbReference type="EMBL" id="MFD0913465.1"/>
    </source>
</evidence>
<dbReference type="SUPFAM" id="SSF55874">
    <property type="entry name" value="ATPase domain of HSP90 chaperone/DNA topoisomerase II/histidine kinase"/>
    <property type="match status" value="1"/>
</dbReference>
<dbReference type="Proteomes" id="UP001597128">
    <property type="component" value="Unassembled WGS sequence"/>
</dbReference>
<evidence type="ECO:0000256" key="4">
    <source>
        <dbReference type="PROSITE-ProRule" id="PRU00169"/>
    </source>
</evidence>
<evidence type="ECO:0000256" key="1">
    <source>
        <dbReference type="ARBA" id="ARBA00000085"/>
    </source>
</evidence>
<keyword evidence="9" id="KW-1185">Reference proteome</keyword>
<dbReference type="InterPro" id="IPR013655">
    <property type="entry name" value="PAS_fold_3"/>
</dbReference>
<dbReference type="CDD" id="cd17580">
    <property type="entry name" value="REC_2_DhkD-like"/>
    <property type="match status" value="1"/>
</dbReference>
<dbReference type="PANTHER" id="PTHR43547">
    <property type="entry name" value="TWO-COMPONENT HISTIDINE KINASE"/>
    <property type="match status" value="1"/>
</dbReference>
<dbReference type="RefSeq" id="WP_379056833.1">
    <property type="nucleotide sequence ID" value="NZ_JBHTKB010000001.1"/>
</dbReference>
<dbReference type="InterPro" id="IPR011006">
    <property type="entry name" value="CheY-like_superfamily"/>
</dbReference>
<dbReference type="CDD" id="cd00130">
    <property type="entry name" value="PAS"/>
    <property type="match status" value="1"/>
</dbReference>
<dbReference type="InterPro" id="IPR001789">
    <property type="entry name" value="Sig_transdc_resp-reg_receiver"/>
</dbReference>
<dbReference type="Gene3D" id="3.30.565.10">
    <property type="entry name" value="Histidine kinase-like ATPase, C-terminal domain"/>
    <property type="match status" value="1"/>
</dbReference>
<evidence type="ECO:0000256" key="2">
    <source>
        <dbReference type="ARBA" id="ARBA00012438"/>
    </source>
</evidence>
<keyword evidence="8" id="KW-0067">ATP-binding</keyword>
<comment type="caution">
    <text evidence="8">The sequence shown here is derived from an EMBL/GenBank/DDBJ whole genome shotgun (WGS) entry which is preliminary data.</text>
</comment>
<dbReference type="SMART" id="SM00448">
    <property type="entry name" value="REC"/>
    <property type="match status" value="1"/>
</dbReference>
<dbReference type="InterPro" id="IPR003661">
    <property type="entry name" value="HisK_dim/P_dom"/>
</dbReference>
<keyword evidence="8" id="KW-0547">Nucleotide-binding</keyword>
<dbReference type="PROSITE" id="PS50113">
    <property type="entry name" value="PAC"/>
    <property type="match status" value="1"/>
</dbReference>
<dbReference type="EMBL" id="JBHTKB010000001">
    <property type="protein sequence ID" value="MFD0913465.1"/>
    <property type="molecule type" value="Genomic_DNA"/>
</dbReference>
<dbReference type="Gene3D" id="1.10.287.130">
    <property type="match status" value="1"/>
</dbReference>
<protein>
    <recommendedName>
        <fullName evidence="2">histidine kinase</fullName>
        <ecNumber evidence="2">2.7.13.3</ecNumber>
    </recommendedName>
</protein>
<accession>A0ABW3F5D2</accession>
<evidence type="ECO:0000256" key="3">
    <source>
        <dbReference type="ARBA" id="ARBA00022553"/>
    </source>
</evidence>
<dbReference type="InterPro" id="IPR000700">
    <property type="entry name" value="PAS-assoc_C"/>
</dbReference>
<feature type="domain" description="PAC" evidence="7">
    <location>
        <begin position="248"/>
        <end position="300"/>
    </location>
</feature>
<dbReference type="Pfam" id="PF08447">
    <property type="entry name" value="PAS_3"/>
    <property type="match status" value="1"/>
</dbReference>
<dbReference type="Pfam" id="PF00072">
    <property type="entry name" value="Response_reg"/>
    <property type="match status" value="1"/>
</dbReference>
<dbReference type="InterPro" id="IPR036097">
    <property type="entry name" value="HisK_dim/P_sf"/>
</dbReference>
<dbReference type="InterPro" id="IPR000014">
    <property type="entry name" value="PAS"/>
</dbReference>
<dbReference type="CDD" id="cd00082">
    <property type="entry name" value="HisKA"/>
    <property type="match status" value="1"/>
</dbReference>
<reference evidence="9" key="1">
    <citation type="journal article" date="2019" name="Int. J. Syst. Evol. Microbiol.">
        <title>The Global Catalogue of Microorganisms (GCM) 10K type strain sequencing project: providing services to taxonomists for standard genome sequencing and annotation.</title>
        <authorList>
            <consortium name="The Broad Institute Genomics Platform"/>
            <consortium name="The Broad Institute Genome Sequencing Center for Infectious Disease"/>
            <person name="Wu L."/>
            <person name="Ma J."/>
        </authorList>
    </citation>
    <scope>NUCLEOTIDE SEQUENCE [LARGE SCALE GENOMIC DNA]</scope>
    <source>
        <strain evidence="9">CCUG 58412</strain>
    </source>
</reference>
<dbReference type="PRINTS" id="PR00344">
    <property type="entry name" value="BCTRLSENSOR"/>
</dbReference>
<proteinExistence type="predicted"/>
<dbReference type="SUPFAM" id="SSF55785">
    <property type="entry name" value="PYP-like sensor domain (PAS domain)"/>
    <property type="match status" value="1"/>
</dbReference>
<dbReference type="SMART" id="SM00086">
    <property type="entry name" value="PAC"/>
    <property type="match status" value="1"/>
</dbReference>
<dbReference type="SMART" id="SM00388">
    <property type="entry name" value="HisKA"/>
    <property type="match status" value="1"/>
</dbReference>
<dbReference type="Pfam" id="PF02518">
    <property type="entry name" value="HATPase_c"/>
    <property type="match status" value="1"/>
</dbReference>
<comment type="catalytic activity">
    <reaction evidence="1">
        <text>ATP + protein L-histidine = ADP + protein N-phospho-L-histidine.</text>
        <dbReference type="EC" id="2.7.13.3"/>
    </reaction>
</comment>
<dbReference type="Gene3D" id="3.30.450.20">
    <property type="entry name" value="PAS domain"/>
    <property type="match status" value="1"/>
</dbReference>
<dbReference type="PANTHER" id="PTHR43547:SF2">
    <property type="entry name" value="HYBRID SIGNAL TRANSDUCTION HISTIDINE KINASE C"/>
    <property type="match status" value="1"/>
</dbReference>
<dbReference type="InterPro" id="IPR003594">
    <property type="entry name" value="HATPase_dom"/>
</dbReference>
<dbReference type="InterPro" id="IPR004358">
    <property type="entry name" value="Sig_transdc_His_kin-like_C"/>
</dbReference>
<dbReference type="Pfam" id="PF00512">
    <property type="entry name" value="HisKA"/>
    <property type="match status" value="1"/>
</dbReference>
<dbReference type="GO" id="GO:0005524">
    <property type="term" value="F:ATP binding"/>
    <property type="evidence" value="ECO:0007669"/>
    <property type="project" value="UniProtKB-KW"/>
</dbReference>
<name>A0ABW3F5D2_9PROT</name>
<dbReference type="SUPFAM" id="SSF52172">
    <property type="entry name" value="CheY-like"/>
    <property type="match status" value="1"/>
</dbReference>
<feature type="modified residue" description="4-aspartylphosphate" evidence="4">
    <location>
        <position position="600"/>
    </location>
</feature>
<keyword evidence="3 4" id="KW-0597">Phosphoprotein</keyword>
<dbReference type="EC" id="2.7.13.3" evidence="2"/>